<gene>
    <name evidence="2" type="ORF">D9V37_14700</name>
</gene>
<dbReference type="OrthoDB" id="3806873at2"/>
<dbReference type="Gene3D" id="3.90.1200.10">
    <property type="match status" value="1"/>
</dbReference>
<dbReference type="InterPro" id="IPR011009">
    <property type="entry name" value="Kinase-like_dom_sf"/>
</dbReference>
<dbReference type="CDD" id="cd05154">
    <property type="entry name" value="ACAD10_11_N-like"/>
    <property type="match status" value="1"/>
</dbReference>
<protein>
    <submittedName>
        <fullName evidence="2">Phosphotransferase family protein</fullName>
    </submittedName>
</protein>
<keyword evidence="2" id="KW-0808">Transferase</keyword>
<proteinExistence type="predicted"/>
<dbReference type="PANTHER" id="PTHR21310:SF40">
    <property type="entry name" value="AMINOGLYCOSIDE PHOSPHOTRANSFERASE DOMAIN-CONTAINING PROTEIN-RELATED"/>
    <property type="match status" value="1"/>
</dbReference>
<dbReference type="Gene3D" id="3.30.200.20">
    <property type="entry name" value="Phosphorylase Kinase, domain 1"/>
    <property type="match status" value="1"/>
</dbReference>
<dbReference type="Pfam" id="PF01636">
    <property type="entry name" value="APH"/>
    <property type="match status" value="1"/>
</dbReference>
<evidence type="ECO:0000259" key="1">
    <source>
        <dbReference type="Pfam" id="PF01636"/>
    </source>
</evidence>
<dbReference type="EMBL" id="RDBE01000010">
    <property type="protein sequence ID" value="RLV48316.1"/>
    <property type="molecule type" value="Genomic_DNA"/>
</dbReference>
<reference evidence="2 3" key="1">
    <citation type="submission" date="2018-10" db="EMBL/GenBank/DDBJ databases">
        <title>Marmoricola sp. 4Q3S-7 whole genome shotgun sequence.</title>
        <authorList>
            <person name="Li F."/>
        </authorList>
    </citation>
    <scope>NUCLEOTIDE SEQUENCE [LARGE SCALE GENOMIC DNA]</scope>
    <source>
        <strain evidence="2 3">4Q3S-7</strain>
    </source>
</reference>
<dbReference type="InterPro" id="IPR002575">
    <property type="entry name" value="Aminoglycoside_PTrfase"/>
</dbReference>
<dbReference type="SUPFAM" id="SSF56112">
    <property type="entry name" value="Protein kinase-like (PK-like)"/>
    <property type="match status" value="1"/>
</dbReference>
<keyword evidence="3" id="KW-1185">Reference proteome</keyword>
<dbReference type="AlphaFoldDB" id="A0A3L8NYL5"/>
<name>A0A3L8NYL5_9ACTN</name>
<dbReference type="PANTHER" id="PTHR21310">
    <property type="entry name" value="AMINOGLYCOSIDE PHOSPHOTRANSFERASE-RELATED-RELATED"/>
    <property type="match status" value="1"/>
</dbReference>
<sequence length="331" mass="35935">MDAHGLPGDGEPVLDPLTGGASNEVYRVSYGERPVVLRRPPAHAAQERAATMLREARVLAALADTDVPHARLVGACEDPDVLGSAFYVMELVDGWSPVSAGRRGPSPFDEDPDARRELGLSVVDGIAALARVDWRAVGLEGFGRPQGFHDRQVPRWTAHLDKVRFREIPGLDDAAAWLSTHRPRAWTPGLLHGDYSFANVMFDRSRPGRLAAVVDWEMSTVGDPLLDLGWLLMRWPSEEGQRPRGSFDMDSMPTVPEVLERYASASGRPVDDIDYYLALAAFKNAAVLEAGYAAWVAGRADNPKMAAFGDMVLDMAALAGEVARHSTLAAA</sequence>
<evidence type="ECO:0000313" key="3">
    <source>
        <dbReference type="Proteomes" id="UP000281708"/>
    </source>
</evidence>
<dbReference type="Proteomes" id="UP000281708">
    <property type="component" value="Unassembled WGS sequence"/>
</dbReference>
<accession>A0A3L8NYL5</accession>
<feature type="domain" description="Aminoglycoside phosphotransferase" evidence="1">
    <location>
        <begin position="16"/>
        <end position="247"/>
    </location>
</feature>
<dbReference type="InterPro" id="IPR051678">
    <property type="entry name" value="AGP_Transferase"/>
</dbReference>
<evidence type="ECO:0000313" key="2">
    <source>
        <dbReference type="EMBL" id="RLV48316.1"/>
    </source>
</evidence>
<dbReference type="GO" id="GO:0016740">
    <property type="term" value="F:transferase activity"/>
    <property type="evidence" value="ECO:0007669"/>
    <property type="project" value="UniProtKB-KW"/>
</dbReference>
<organism evidence="2 3">
    <name type="scientific">Nocardioides mangrovicus</name>
    <dbReference type="NCBI Taxonomy" id="2478913"/>
    <lineage>
        <taxon>Bacteria</taxon>
        <taxon>Bacillati</taxon>
        <taxon>Actinomycetota</taxon>
        <taxon>Actinomycetes</taxon>
        <taxon>Propionibacteriales</taxon>
        <taxon>Nocardioidaceae</taxon>
        <taxon>Nocardioides</taxon>
    </lineage>
</organism>
<comment type="caution">
    <text evidence="2">The sequence shown here is derived from an EMBL/GenBank/DDBJ whole genome shotgun (WGS) entry which is preliminary data.</text>
</comment>
<dbReference type="InterPro" id="IPR041726">
    <property type="entry name" value="ACAD10_11_N"/>
</dbReference>